<dbReference type="HOGENOM" id="CLU_155276_0_0_12"/>
<dbReference type="KEGG" id="ssm:Spirs_0199"/>
<dbReference type="Proteomes" id="UP000002318">
    <property type="component" value="Chromosome"/>
</dbReference>
<dbReference type="AlphaFoldDB" id="E1RA65"/>
<evidence type="ECO:0000313" key="3">
    <source>
        <dbReference type="Proteomes" id="UP000002318"/>
    </source>
</evidence>
<dbReference type="eggNOG" id="ENOG5032Y8D">
    <property type="taxonomic scope" value="Bacteria"/>
</dbReference>
<proteinExistence type="predicted"/>
<keyword evidence="1" id="KW-1133">Transmembrane helix</keyword>
<name>E1RA65_SEDSS</name>
<reference evidence="2 3" key="1">
    <citation type="journal article" date="2010" name="Stand. Genomic Sci.">
        <title>Complete genome sequence of Spirochaeta smaragdinae type strain (SEBR 4228).</title>
        <authorList>
            <person name="Mavromatis K."/>
            <person name="Yasawong M."/>
            <person name="Chertkov O."/>
            <person name="Lapidus A."/>
            <person name="Lucas S."/>
            <person name="Nolan M."/>
            <person name="Del Rio T.G."/>
            <person name="Tice H."/>
            <person name="Cheng J.F."/>
            <person name="Pitluck S."/>
            <person name="Liolios K."/>
            <person name="Ivanova N."/>
            <person name="Tapia R."/>
            <person name="Han C."/>
            <person name="Bruce D."/>
            <person name="Goodwin L."/>
            <person name="Pati A."/>
            <person name="Chen A."/>
            <person name="Palaniappan K."/>
            <person name="Land M."/>
            <person name="Hauser L."/>
            <person name="Chang Y.J."/>
            <person name="Jeffries C.D."/>
            <person name="Detter J.C."/>
            <person name="Rohde M."/>
            <person name="Brambilla E."/>
            <person name="Spring S."/>
            <person name="Goker M."/>
            <person name="Sikorski J."/>
            <person name="Woyke T."/>
            <person name="Bristow J."/>
            <person name="Eisen J.A."/>
            <person name="Markowitz V."/>
            <person name="Hugenholtz P."/>
            <person name="Klenk H.P."/>
            <person name="Kyrpides N.C."/>
        </authorList>
    </citation>
    <scope>NUCLEOTIDE SEQUENCE [LARGE SCALE GENOMIC DNA]</scope>
    <source>
        <strain evidence="3">DSM 11293 / JCM 15392 / SEBR 4228</strain>
    </source>
</reference>
<dbReference type="RefSeq" id="WP_013252820.1">
    <property type="nucleotide sequence ID" value="NC_014364.1"/>
</dbReference>
<keyword evidence="1" id="KW-0472">Membrane</keyword>
<keyword evidence="1" id="KW-0812">Transmembrane</keyword>
<organism evidence="2 3">
    <name type="scientific">Sediminispirochaeta smaragdinae (strain DSM 11293 / JCM 15392 / SEBR 4228)</name>
    <name type="common">Spirochaeta smaragdinae</name>
    <dbReference type="NCBI Taxonomy" id="573413"/>
    <lineage>
        <taxon>Bacteria</taxon>
        <taxon>Pseudomonadati</taxon>
        <taxon>Spirochaetota</taxon>
        <taxon>Spirochaetia</taxon>
        <taxon>Spirochaetales</taxon>
        <taxon>Spirochaetaceae</taxon>
        <taxon>Sediminispirochaeta</taxon>
    </lineage>
</organism>
<evidence type="ECO:0000256" key="1">
    <source>
        <dbReference type="SAM" id="Phobius"/>
    </source>
</evidence>
<keyword evidence="3" id="KW-1185">Reference proteome</keyword>
<dbReference type="EMBL" id="CP002116">
    <property type="protein sequence ID" value="ADK79356.1"/>
    <property type="molecule type" value="Genomic_DNA"/>
</dbReference>
<dbReference type="OrthoDB" id="5827at2"/>
<dbReference type="STRING" id="573413.Spirs_0199"/>
<evidence type="ECO:0000313" key="2">
    <source>
        <dbReference type="EMBL" id="ADK79356.1"/>
    </source>
</evidence>
<feature type="transmembrane region" description="Helical" evidence="1">
    <location>
        <begin position="6"/>
        <end position="23"/>
    </location>
</feature>
<sequence>MLDLLEALMILCFGLSWPISIYRSYVSRTAKGKSLFFEVFLWIGYVFGISRKILQWYGSDSASLNFLFYLGWFFYILNIVEITIDMGLYFRNVKLDREREAEPGIERAEEVIEESNEIIEQMKELERGLDGKAKGK</sequence>
<accession>E1RA65</accession>
<feature type="transmembrane region" description="Helical" evidence="1">
    <location>
        <begin position="35"/>
        <end position="54"/>
    </location>
</feature>
<feature type="transmembrane region" description="Helical" evidence="1">
    <location>
        <begin position="66"/>
        <end position="90"/>
    </location>
</feature>
<gene>
    <name evidence="2" type="ordered locus">Spirs_0199</name>
</gene>
<protein>
    <submittedName>
        <fullName evidence="2">Uncharacterized protein</fullName>
    </submittedName>
</protein>